<proteinExistence type="predicted"/>
<feature type="chain" id="PRO_5011750134" description="Lipoprotein" evidence="1">
    <location>
        <begin position="21"/>
        <end position="289"/>
    </location>
</feature>
<evidence type="ECO:0000313" key="3">
    <source>
        <dbReference type="Proteomes" id="UP000199477"/>
    </source>
</evidence>
<evidence type="ECO:0000256" key="1">
    <source>
        <dbReference type="SAM" id="SignalP"/>
    </source>
</evidence>
<sequence>MKTLALSFATLLLLAGCAGGGSVDFSVDNPTDAPLRLKIDGADYEIAAHQAKALALKAGEHSLEAPATGPLKFIVYAGRKGGLINPTLSDYVIVSETYVTEASKAKNFMPSGGGAFQLDGVAFDGPFRHVDGLFIDNDWRFGVREAFPDSLRGYDAGNGGNIFRKIFTAPDFVAYYEQRTDQPGFFEKNRLHGTPARRGLPAPAPLPEFADPATQAASLRLRELYAQYLRATDPAEQKRLQDQYYPLISAFTAATASLAATRPVAENLKQNEFVQRTGEIFGWSARVEN</sequence>
<evidence type="ECO:0008006" key="4">
    <source>
        <dbReference type="Google" id="ProtNLM"/>
    </source>
</evidence>
<feature type="signal peptide" evidence="1">
    <location>
        <begin position="1"/>
        <end position="20"/>
    </location>
</feature>
<keyword evidence="1" id="KW-0732">Signal</keyword>
<accession>A0A1I1XAS6</accession>
<dbReference type="Proteomes" id="UP000199477">
    <property type="component" value="Unassembled WGS sequence"/>
</dbReference>
<keyword evidence="3" id="KW-1185">Reference proteome</keyword>
<reference evidence="3" key="1">
    <citation type="submission" date="2016-10" db="EMBL/GenBank/DDBJ databases">
        <authorList>
            <person name="Varghese N."/>
            <person name="Submissions S."/>
        </authorList>
    </citation>
    <scope>NUCLEOTIDE SEQUENCE [LARGE SCALE GENOMIC DNA]</scope>
    <source>
        <strain evidence="3">UNC178MFTsu3.1</strain>
    </source>
</reference>
<organism evidence="2 3">
    <name type="scientific">Dyella marensis</name>
    <dbReference type="NCBI Taxonomy" id="500610"/>
    <lineage>
        <taxon>Bacteria</taxon>
        <taxon>Pseudomonadati</taxon>
        <taxon>Pseudomonadota</taxon>
        <taxon>Gammaproteobacteria</taxon>
        <taxon>Lysobacterales</taxon>
        <taxon>Rhodanobacteraceae</taxon>
        <taxon>Dyella</taxon>
    </lineage>
</organism>
<name>A0A1I1XAS6_9GAMM</name>
<dbReference type="AlphaFoldDB" id="A0A1I1XAS6"/>
<dbReference type="RefSeq" id="WP_026634224.1">
    <property type="nucleotide sequence ID" value="NZ_FONH01000001.1"/>
</dbReference>
<dbReference type="PROSITE" id="PS51257">
    <property type="entry name" value="PROKAR_LIPOPROTEIN"/>
    <property type="match status" value="1"/>
</dbReference>
<dbReference type="EMBL" id="FONH01000001">
    <property type="protein sequence ID" value="SFE04457.1"/>
    <property type="molecule type" value="Genomic_DNA"/>
</dbReference>
<evidence type="ECO:0000313" key="2">
    <source>
        <dbReference type="EMBL" id="SFE04457.1"/>
    </source>
</evidence>
<gene>
    <name evidence="2" type="ORF">SAMN02799615_00179</name>
</gene>
<protein>
    <recommendedName>
        <fullName evidence="4">Lipoprotein</fullName>
    </recommendedName>
</protein>